<dbReference type="Gene3D" id="3.40.50.40">
    <property type="match status" value="1"/>
</dbReference>
<dbReference type="InterPro" id="IPR027473">
    <property type="entry name" value="L-asparaginase_C"/>
</dbReference>
<dbReference type="SUPFAM" id="SSF53774">
    <property type="entry name" value="Glutaminase/Asparaginase"/>
    <property type="match status" value="1"/>
</dbReference>
<evidence type="ECO:0000256" key="2">
    <source>
        <dbReference type="ARBA" id="ARBA00012920"/>
    </source>
</evidence>
<dbReference type="FunFam" id="3.40.50.40:FF:000003">
    <property type="entry name" value="L-asparaginase 2"/>
    <property type="match status" value="1"/>
</dbReference>
<evidence type="ECO:0000313" key="8">
    <source>
        <dbReference type="EMBL" id="MBC2399116.1"/>
    </source>
</evidence>
<dbReference type="Proteomes" id="UP000563151">
    <property type="component" value="Unassembled WGS sequence"/>
</dbReference>
<gene>
    <name evidence="8" type="ORF">HGG79_15225</name>
</gene>
<feature type="domain" description="Asparaginase/glutaminase C-terminal" evidence="7">
    <location>
        <begin position="207"/>
        <end position="322"/>
    </location>
</feature>
<keyword evidence="3" id="KW-0378">Hydrolase</keyword>
<feature type="domain" description="L-asparaginase N-terminal" evidence="6">
    <location>
        <begin position="3"/>
        <end position="192"/>
    </location>
</feature>
<dbReference type="PROSITE" id="PS51732">
    <property type="entry name" value="ASN_GLN_ASE_3"/>
    <property type="match status" value="1"/>
</dbReference>
<dbReference type="Pfam" id="PF00710">
    <property type="entry name" value="Asparaginase"/>
    <property type="match status" value="1"/>
</dbReference>
<comment type="similarity">
    <text evidence="1">Belongs to the asparaginase 1 family.</text>
</comment>
<evidence type="ECO:0000259" key="6">
    <source>
        <dbReference type="Pfam" id="PF00710"/>
    </source>
</evidence>
<protein>
    <recommendedName>
        <fullName evidence="2">asparaginase</fullName>
        <ecNumber evidence="2">3.5.1.1</ecNumber>
    </recommendedName>
</protein>
<dbReference type="Gene3D" id="3.40.50.1170">
    <property type="entry name" value="L-asparaginase, N-terminal domain"/>
    <property type="match status" value="1"/>
</dbReference>
<dbReference type="PIRSF" id="PIRSF001220">
    <property type="entry name" value="L-ASNase_gatD"/>
    <property type="match status" value="1"/>
</dbReference>
<dbReference type="PIRSF" id="PIRSF500176">
    <property type="entry name" value="L_ASNase"/>
    <property type="match status" value="1"/>
</dbReference>
<dbReference type="EMBL" id="JAAZWO010000022">
    <property type="protein sequence ID" value="MBC2399116.1"/>
    <property type="molecule type" value="Genomic_DNA"/>
</dbReference>
<dbReference type="PROSITE" id="PS00144">
    <property type="entry name" value="ASN_GLN_ASE_1"/>
    <property type="match status" value="1"/>
</dbReference>
<keyword evidence="9" id="KW-1185">Reference proteome</keyword>
<name>A0A923J1C6_CLOTT</name>
<dbReference type="PANTHER" id="PTHR11707:SF28">
    <property type="entry name" value="60 KDA LYSOPHOSPHOLIPASE"/>
    <property type="match status" value="1"/>
</dbReference>
<dbReference type="InterPro" id="IPR040919">
    <property type="entry name" value="Asparaginase_C"/>
</dbReference>
<dbReference type="InterPro" id="IPR036152">
    <property type="entry name" value="Asp/glu_Ase-like_sf"/>
</dbReference>
<evidence type="ECO:0000256" key="5">
    <source>
        <dbReference type="PROSITE-ProRule" id="PRU10099"/>
    </source>
</evidence>
<dbReference type="InterPro" id="IPR004550">
    <property type="entry name" value="AsnASE_II"/>
</dbReference>
<dbReference type="SMART" id="SM00870">
    <property type="entry name" value="Asparaginase"/>
    <property type="match status" value="1"/>
</dbReference>
<dbReference type="PRINTS" id="PR00139">
    <property type="entry name" value="ASNGLNASE"/>
</dbReference>
<comment type="caution">
    <text evidence="8">The sequence shown here is derived from an EMBL/GenBank/DDBJ whole genome shotgun (WGS) entry which is preliminary data.</text>
</comment>
<sequence length="327" mass="36249">MKNIIIIFTGGTISMKQNEITHAAVPTMSGNDIIKLTPGIEKVANIDFVNFGMLPGPHMTPKKMFELSQIINNKVTYEGYDGVVVTHGTDSLEETAYLVDLTYKYTKPVVFVGSMKNSSEFGWDGPRNLIDAVNTAAADESYDRGVMVVMNNEIHAASQVTKTNTHTLDTFKSVDFGPIGFVDNDKVYFYYSYTKRQYIPAKNTSSQVDIINCGCGMDDRLIRFCVDSGTKGLVIEGMGRGNIPPKMVSGVEYALSKNIPIILVSRCLMGKVLDDYGYEGAGRELTEKGVILGDNLNSHKARIKLIVALGYTNKIYEIKDIFEKNYY</sequence>
<dbReference type="Pfam" id="PF17763">
    <property type="entry name" value="Asparaginase_C"/>
    <property type="match status" value="1"/>
</dbReference>
<dbReference type="FunFam" id="3.40.50.1170:FF:000001">
    <property type="entry name" value="L-asparaginase 2"/>
    <property type="match status" value="1"/>
</dbReference>
<evidence type="ECO:0000259" key="7">
    <source>
        <dbReference type="Pfam" id="PF17763"/>
    </source>
</evidence>
<feature type="active site" evidence="5">
    <location>
        <position position="12"/>
    </location>
</feature>
<evidence type="ECO:0000256" key="3">
    <source>
        <dbReference type="ARBA" id="ARBA00022801"/>
    </source>
</evidence>
<dbReference type="EC" id="3.5.1.1" evidence="2"/>
<evidence type="ECO:0000313" key="9">
    <source>
        <dbReference type="Proteomes" id="UP000563151"/>
    </source>
</evidence>
<dbReference type="CDD" id="cd08964">
    <property type="entry name" value="L-asparaginase_II"/>
    <property type="match status" value="1"/>
</dbReference>
<dbReference type="GO" id="GO:0006528">
    <property type="term" value="P:asparagine metabolic process"/>
    <property type="evidence" value="ECO:0007669"/>
    <property type="project" value="InterPro"/>
</dbReference>
<evidence type="ECO:0000256" key="4">
    <source>
        <dbReference type="PIRSR" id="PIRSR001220-1"/>
    </source>
</evidence>
<accession>A0A923J1C6</accession>
<dbReference type="AlphaFoldDB" id="A0A923J1C6"/>
<dbReference type="RefSeq" id="WP_035148329.1">
    <property type="nucleotide sequence ID" value="NZ_JAAZWO010000022.1"/>
</dbReference>
<dbReference type="GO" id="GO:0004067">
    <property type="term" value="F:asparaginase activity"/>
    <property type="evidence" value="ECO:0007669"/>
    <property type="project" value="UniProtKB-UniRule"/>
</dbReference>
<proteinExistence type="inferred from homology"/>
<feature type="active site" description="O-isoaspartyl threonine intermediate" evidence="4">
    <location>
        <position position="12"/>
    </location>
</feature>
<reference evidence="8 9" key="1">
    <citation type="submission" date="2020-04" db="EMBL/GenBank/DDBJ databases">
        <title>Genomic insights into acetone-butanol-ethanol (ABE) fermentation by sequencing solventogenic clostridia strains.</title>
        <authorList>
            <person name="Brown S."/>
        </authorList>
    </citation>
    <scope>NUCLEOTIDE SEQUENCE [LARGE SCALE GENOMIC DNA]</scope>
    <source>
        <strain evidence="8 9">DJ011</strain>
    </source>
</reference>
<organism evidence="8 9">
    <name type="scientific">Clostridium tetanomorphum</name>
    <dbReference type="NCBI Taxonomy" id="1553"/>
    <lineage>
        <taxon>Bacteria</taxon>
        <taxon>Bacillati</taxon>
        <taxon>Bacillota</taxon>
        <taxon>Clostridia</taxon>
        <taxon>Eubacteriales</taxon>
        <taxon>Clostridiaceae</taxon>
        <taxon>Clostridium</taxon>
    </lineage>
</organism>
<dbReference type="InterPro" id="IPR027474">
    <property type="entry name" value="L-asparaginase_N"/>
</dbReference>
<evidence type="ECO:0000256" key="1">
    <source>
        <dbReference type="ARBA" id="ARBA00010518"/>
    </source>
</evidence>
<dbReference type="PANTHER" id="PTHR11707">
    <property type="entry name" value="L-ASPARAGINASE"/>
    <property type="match status" value="1"/>
</dbReference>
<dbReference type="InterPro" id="IPR020827">
    <property type="entry name" value="Asparaginase/glutaminase_AS1"/>
</dbReference>
<dbReference type="InterPro" id="IPR037152">
    <property type="entry name" value="L-asparaginase_N_sf"/>
</dbReference>
<dbReference type="InterPro" id="IPR006034">
    <property type="entry name" value="Asparaginase/glutaminase-like"/>
</dbReference>